<dbReference type="GO" id="GO:0030154">
    <property type="term" value="P:cell differentiation"/>
    <property type="evidence" value="ECO:0007669"/>
    <property type="project" value="UniProtKB-KW"/>
</dbReference>
<dbReference type="PROSITE" id="PS00350">
    <property type="entry name" value="MADS_BOX_1"/>
    <property type="match status" value="1"/>
</dbReference>
<dbReference type="Gene3D" id="3.40.1810.10">
    <property type="entry name" value="Transcription factor, MADS-box"/>
    <property type="match status" value="1"/>
</dbReference>
<keyword evidence="6" id="KW-0539">Nucleus</keyword>
<proteinExistence type="predicted"/>
<evidence type="ECO:0000256" key="7">
    <source>
        <dbReference type="SAM" id="Coils"/>
    </source>
</evidence>
<evidence type="ECO:0000259" key="8">
    <source>
        <dbReference type="PROSITE" id="PS50066"/>
    </source>
</evidence>
<dbReference type="GO" id="GO:0045944">
    <property type="term" value="P:positive regulation of transcription by RNA polymerase II"/>
    <property type="evidence" value="ECO:0007669"/>
    <property type="project" value="InterPro"/>
</dbReference>
<accession>A0A2C9VIA0</accession>
<dbReference type="SUPFAM" id="SSF55455">
    <property type="entry name" value="SRF-like"/>
    <property type="match status" value="1"/>
</dbReference>
<dbReference type="PROSITE" id="PS50066">
    <property type="entry name" value="MADS_BOX_2"/>
    <property type="match status" value="1"/>
</dbReference>
<keyword evidence="5" id="KW-0804">Transcription</keyword>
<evidence type="ECO:0000256" key="3">
    <source>
        <dbReference type="ARBA" id="ARBA00023015"/>
    </source>
</evidence>
<dbReference type="EMBL" id="CM004393">
    <property type="protein sequence ID" value="OAY45183.1"/>
    <property type="molecule type" value="Genomic_DNA"/>
</dbReference>
<evidence type="ECO:0000256" key="1">
    <source>
        <dbReference type="ARBA" id="ARBA00004123"/>
    </source>
</evidence>
<dbReference type="Pfam" id="PF01486">
    <property type="entry name" value="K-box"/>
    <property type="match status" value="1"/>
</dbReference>
<dbReference type="PRINTS" id="PR00404">
    <property type="entry name" value="MADSDOMAIN"/>
</dbReference>
<dbReference type="PANTHER" id="PTHR48019">
    <property type="entry name" value="SERUM RESPONSE FACTOR HOMOLOG"/>
    <property type="match status" value="1"/>
</dbReference>
<dbReference type="FunFam" id="3.40.1810.10:FF:000007">
    <property type="entry name" value="Transcription factor, MADS-box"/>
    <property type="match status" value="1"/>
</dbReference>
<evidence type="ECO:0000256" key="6">
    <source>
        <dbReference type="ARBA" id="ARBA00023242"/>
    </source>
</evidence>
<dbReference type="SMART" id="SM00432">
    <property type="entry name" value="MADS"/>
    <property type="match status" value="1"/>
</dbReference>
<keyword evidence="7" id="KW-0175">Coiled coil</keyword>
<evidence type="ECO:0000259" key="9">
    <source>
        <dbReference type="PROSITE" id="PS51297"/>
    </source>
</evidence>
<keyword evidence="3" id="KW-0805">Transcription regulation</keyword>
<dbReference type="InterPro" id="IPR050142">
    <property type="entry name" value="MADS-box/MEF2_TF"/>
</dbReference>
<dbReference type="GO" id="GO:0046983">
    <property type="term" value="F:protein dimerization activity"/>
    <property type="evidence" value="ECO:0007669"/>
    <property type="project" value="InterPro"/>
</dbReference>
<dbReference type="InterPro" id="IPR036879">
    <property type="entry name" value="TF_MADSbox_sf"/>
</dbReference>
<dbReference type="GO" id="GO:0000978">
    <property type="term" value="F:RNA polymerase II cis-regulatory region sequence-specific DNA binding"/>
    <property type="evidence" value="ECO:0000318"/>
    <property type="project" value="GO_Central"/>
</dbReference>
<dbReference type="PROSITE" id="PS51297">
    <property type="entry name" value="K_BOX"/>
    <property type="match status" value="1"/>
</dbReference>
<dbReference type="InterPro" id="IPR002100">
    <property type="entry name" value="TF_MADSbox"/>
</dbReference>
<dbReference type="GO" id="GO:0000981">
    <property type="term" value="F:DNA-binding transcription factor activity, RNA polymerase II-specific"/>
    <property type="evidence" value="ECO:0000318"/>
    <property type="project" value="GO_Central"/>
</dbReference>
<feature type="domain" description="MADS-box" evidence="8">
    <location>
        <begin position="10"/>
        <end position="70"/>
    </location>
</feature>
<gene>
    <name evidence="10" type="ORF">MANES_07G038600</name>
</gene>
<feature type="domain" description="K-box" evidence="9">
    <location>
        <begin position="95"/>
        <end position="185"/>
    </location>
</feature>
<dbReference type="GO" id="GO:0005634">
    <property type="term" value="C:nucleus"/>
    <property type="evidence" value="ECO:0007669"/>
    <property type="project" value="UniProtKB-SubCell"/>
</dbReference>
<name>A0A2C9VIA0_MANES</name>
<dbReference type="AlphaFoldDB" id="A0A2C9VIA0"/>
<evidence type="ECO:0000256" key="2">
    <source>
        <dbReference type="ARBA" id="ARBA00022782"/>
    </source>
</evidence>
<evidence type="ECO:0000256" key="4">
    <source>
        <dbReference type="ARBA" id="ARBA00023125"/>
    </source>
</evidence>
<dbReference type="OMA" id="KEQMPQV"/>
<sequence>MSFDCLSLEMTRQKIQIKKIDNNTARQVTFSKRRRGLFKKAYELSTLCDVEIALMVFSATGKLFEYASSSMNQVIERRNLHPKNVGKLDQTSLELQLKNGNIAALSKEIEERIRQLRQMRGEELHGLNIEELQQLENLLERSLKRVSETKGEILANEINALKSEGAQLKEENERLKKQMMKERGGTMHLFEAGGQSSDSMITNTSSSVDPAQDFEDSYTLLRLGLPFSD</sequence>
<evidence type="ECO:0000313" key="10">
    <source>
        <dbReference type="EMBL" id="OAY45183.1"/>
    </source>
</evidence>
<dbReference type="InterPro" id="IPR002487">
    <property type="entry name" value="TF_Kbox"/>
</dbReference>
<dbReference type="InterPro" id="IPR033896">
    <property type="entry name" value="MEF2-like_N"/>
</dbReference>
<dbReference type="GO" id="GO:0006357">
    <property type="term" value="P:regulation of transcription by RNA polymerase II"/>
    <property type="evidence" value="ECO:0000318"/>
    <property type="project" value="GO_Central"/>
</dbReference>
<keyword evidence="2" id="KW-0221">Differentiation</keyword>
<protein>
    <submittedName>
        <fullName evidence="10">Uncharacterized protein</fullName>
    </submittedName>
</protein>
<feature type="coiled-coil region" evidence="7">
    <location>
        <begin position="102"/>
        <end position="178"/>
    </location>
</feature>
<dbReference type="Pfam" id="PF00319">
    <property type="entry name" value="SRF-TF"/>
    <property type="match status" value="1"/>
</dbReference>
<reference evidence="10" key="1">
    <citation type="submission" date="2016-02" db="EMBL/GenBank/DDBJ databases">
        <title>WGS assembly of Manihot esculenta.</title>
        <authorList>
            <person name="Bredeson J.V."/>
            <person name="Prochnik S.E."/>
            <person name="Lyons J.B."/>
            <person name="Schmutz J."/>
            <person name="Grimwood J."/>
            <person name="Vrebalov J."/>
            <person name="Bart R.S."/>
            <person name="Amuge T."/>
            <person name="Ferguson M.E."/>
            <person name="Green R."/>
            <person name="Putnam N."/>
            <person name="Stites J."/>
            <person name="Rounsley S."/>
            <person name="Rokhsar D.S."/>
        </authorList>
    </citation>
    <scope>NUCLEOTIDE SEQUENCE [LARGE SCALE GENOMIC DNA]</scope>
    <source>
        <tissue evidence="10">Leaf</tissue>
    </source>
</reference>
<dbReference type="SMR" id="A0A2C9VIA0"/>
<keyword evidence="4" id="KW-0238">DNA-binding</keyword>
<organism evidence="10">
    <name type="scientific">Manihot esculenta</name>
    <name type="common">Cassava</name>
    <name type="synonym">Jatropha manihot</name>
    <dbReference type="NCBI Taxonomy" id="3983"/>
    <lineage>
        <taxon>Eukaryota</taxon>
        <taxon>Viridiplantae</taxon>
        <taxon>Streptophyta</taxon>
        <taxon>Embryophyta</taxon>
        <taxon>Tracheophyta</taxon>
        <taxon>Spermatophyta</taxon>
        <taxon>Magnoliopsida</taxon>
        <taxon>eudicotyledons</taxon>
        <taxon>Gunneridae</taxon>
        <taxon>Pentapetalae</taxon>
        <taxon>rosids</taxon>
        <taxon>fabids</taxon>
        <taxon>Malpighiales</taxon>
        <taxon>Euphorbiaceae</taxon>
        <taxon>Crotonoideae</taxon>
        <taxon>Manihoteae</taxon>
        <taxon>Manihot</taxon>
    </lineage>
</organism>
<evidence type="ECO:0000256" key="5">
    <source>
        <dbReference type="ARBA" id="ARBA00023163"/>
    </source>
</evidence>
<dbReference type="CDD" id="cd00265">
    <property type="entry name" value="MADS_MEF2_like"/>
    <property type="match status" value="1"/>
</dbReference>
<comment type="subcellular location">
    <subcellularLocation>
        <location evidence="1">Nucleus</location>
    </subcellularLocation>
</comment>